<dbReference type="AlphaFoldDB" id="A0A8I0TRR8"/>
<keyword evidence="2" id="KW-1185">Reference proteome</keyword>
<organism evidence="1 2">
    <name type="scientific">Streptomyces stelliscabiei</name>
    <dbReference type="NCBI Taxonomy" id="146820"/>
    <lineage>
        <taxon>Bacteria</taxon>
        <taxon>Bacillati</taxon>
        <taxon>Actinomycetota</taxon>
        <taxon>Actinomycetes</taxon>
        <taxon>Kitasatosporales</taxon>
        <taxon>Streptomycetaceae</taxon>
        <taxon>Streptomyces</taxon>
    </lineage>
</organism>
<proteinExistence type="predicted"/>
<dbReference type="EMBL" id="JADBGF010000001">
    <property type="protein sequence ID" value="MBE1597201.1"/>
    <property type="molecule type" value="Genomic_DNA"/>
</dbReference>
<protein>
    <recommendedName>
        <fullName evidence="3">Signal peptidase I</fullName>
    </recommendedName>
</protein>
<evidence type="ECO:0008006" key="3">
    <source>
        <dbReference type="Google" id="ProtNLM"/>
    </source>
</evidence>
<sequence length="120" mass="13431">MTIHIGNAENFTPTRGWFVGGFLDDTHGPLKTEDLELKWSRHPAGDHRHELSEAADTASITILISGRFRLDFPGQDPDTVTLQQQGDFTYFGPGTPHAWQAEAESVILTVRWHPRIHAST</sequence>
<evidence type="ECO:0000313" key="2">
    <source>
        <dbReference type="Proteomes" id="UP000629287"/>
    </source>
</evidence>
<dbReference type="OrthoDB" id="3556170at2"/>
<dbReference type="InterPro" id="IPR011051">
    <property type="entry name" value="RmlC_Cupin_sf"/>
</dbReference>
<dbReference type="SUPFAM" id="SSF51182">
    <property type="entry name" value="RmlC-like cupins"/>
    <property type="match status" value="1"/>
</dbReference>
<comment type="caution">
    <text evidence="1">The sequence shown here is derived from an EMBL/GenBank/DDBJ whole genome shotgun (WGS) entry which is preliminary data.</text>
</comment>
<dbReference type="InterPro" id="IPR014710">
    <property type="entry name" value="RmlC-like_jellyroll"/>
</dbReference>
<gene>
    <name evidence="1" type="ORF">H4687_003330</name>
</gene>
<evidence type="ECO:0000313" key="1">
    <source>
        <dbReference type="EMBL" id="MBE1597201.1"/>
    </source>
</evidence>
<dbReference type="RefSeq" id="WP_046916594.1">
    <property type="nucleotide sequence ID" value="NZ_JADBGF010000001.1"/>
</dbReference>
<accession>A0A8I0TRR8</accession>
<dbReference type="Gene3D" id="2.60.120.10">
    <property type="entry name" value="Jelly Rolls"/>
    <property type="match status" value="1"/>
</dbReference>
<name>A0A8I0TRR8_9ACTN</name>
<dbReference type="GeneID" id="86827901"/>
<dbReference type="Proteomes" id="UP000629287">
    <property type="component" value="Unassembled WGS sequence"/>
</dbReference>
<reference evidence="1 2" key="1">
    <citation type="submission" date="2020-10" db="EMBL/GenBank/DDBJ databases">
        <title>Sequencing the genomes of 1000 actinobacteria strains.</title>
        <authorList>
            <person name="Klenk H.-P."/>
        </authorList>
    </citation>
    <scope>NUCLEOTIDE SEQUENCE [LARGE SCALE GENOMIC DNA]</scope>
    <source>
        <strain evidence="1 2">DSM 41803</strain>
    </source>
</reference>